<dbReference type="PANTHER" id="PTHR22911">
    <property type="entry name" value="ACYL-MALONYL CONDENSING ENZYME-RELATED"/>
    <property type="match status" value="1"/>
</dbReference>
<protein>
    <submittedName>
        <fullName evidence="10">Chloramphenicol-sensitive protein RarD</fullName>
    </submittedName>
</protein>
<comment type="similarity">
    <text evidence="2">Belongs to the EamA transporter family.</text>
</comment>
<evidence type="ECO:0000256" key="3">
    <source>
        <dbReference type="ARBA" id="ARBA00022448"/>
    </source>
</evidence>
<keyword evidence="7 8" id="KW-0472">Membrane</keyword>
<name>A0A4R1HDW1_PSEEN</name>
<dbReference type="GO" id="GO:0005886">
    <property type="term" value="C:plasma membrane"/>
    <property type="evidence" value="ECO:0007669"/>
    <property type="project" value="UniProtKB-SubCell"/>
</dbReference>
<dbReference type="InterPro" id="IPR000620">
    <property type="entry name" value="EamA_dom"/>
</dbReference>
<dbReference type="OrthoDB" id="369870at2"/>
<evidence type="ECO:0000256" key="2">
    <source>
        <dbReference type="ARBA" id="ARBA00007362"/>
    </source>
</evidence>
<feature type="transmembrane region" description="Helical" evidence="8">
    <location>
        <begin position="129"/>
        <end position="146"/>
    </location>
</feature>
<evidence type="ECO:0000313" key="11">
    <source>
        <dbReference type="Proteomes" id="UP000295560"/>
    </source>
</evidence>
<evidence type="ECO:0000256" key="5">
    <source>
        <dbReference type="ARBA" id="ARBA00022692"/>
    </source>
</evidence>
<comment type="subcellular location">
    <subcellularLocation>
        <location evidence="1">Cell membrane</location>
        <topology evidence="1">Multi-pass membrane protein</topology>
    </subcellularLocation>
</comment>
<keyword evidence="4" id="KW-1003">Cell membrane</keyword>
<dbReference type="Proteomes" id="UP000295560">
    <property type="component" value="Unassembled WGS sequence"/>
</dbReference>
<dbReference type="PANTHER" id="PTHR22911:SF137">
    <property type="entry name" value="SOLUTE CARRIER FAMILY 35 MEMBER G2-RELATED"/>
    <property type="match status" value="1"/>
</dbReference>
<feature type="domain" description="EamA" evidence="9">
    <location>
        <begin position="11"/>
        <end position="145"/>
    </location>
</feature>
<accession>A0A4R1HDW1</accession>
<keyword evidence="11" id="KW-1185">Reference proteome</keyword>
<dbReference type="RefSeq" id="WP_132428857.1">
    <property type="nucleotide sequence ID" value="NZ_SMFZ01000002.1"/>
</dbReference>
<dbReference type="InterPro" id="IPR037185">
    <property type="entry name" value="EmrE-like"/>
</dbReference>
<evidence type="ECO:0000313" key="10">
    <source>
        <dbReference type="EMBL" id="TCK20247.1"/>
    </source>
</evidence>
<evidence type="ECO:0000256" key="4">
    <source>
        <dbReference type="ARBA" id="ARBA00022475"/>
    </source>
</evidence>
<feature type="transmembrane region" description="Helical" evidence="8">
    <location>
        <begin position="152"/>
        <end position="168"/>
    </location>
</feature>
<evidence type="ECO:0000259" key="9">
    <source>
        <dbReference type="Pfam" id="PF00892"/>
    </source>
</evidence>
<feature type="transmembrane region" description="Helical" evidence="8">
    <location>
        <begin position="238"/>
        <end position="259"/>
    </location>
</feature>
<dbReference type="InterPro" id="IPR004626">
    <property type="entry name" value="RarD"/>
</dbReference>
<comment type="caution">
    <text evidence="10">The sequence shown here is derived from an EMBL/GenBank/DDBJ whole genome shotgun (WGS) entry which is preliminary data.</text>
</comment>
<reference evidence="10 11" key="1">
    <citation type="submission" date="2019-03" db="EMBL/GenBank/DDBJ databases">
        <title>Sequencing the genomes of 1000 actinobacteria strains.</title>
        <authorList>
            <person name="Klenk H.-P."/>
        </authorList>
    </citation>
    <scope>NUCLEOTIDE SEQUENCE [LARGE SCALE GENOMIC DNA]</scope>
    <source>
        <strain evidence="10 11">DSM 44969</strain>
    </source>
</reference>
<feature type="transmembrane region" description="Helical" evidence="8">
    <location>
        <begin position="75"/>
        <end position="93"/>
    </location>
</feature>
<evidence type="ECO:0000256" key="6">
    <source>
        <dbReference type="ARBA" id="ARBA00022989"/>
    </source>
</evidence>
<feature type="transmembrane region" description="Helical" evidence="8">
    <location>
        <begin position="212"/>
        <end position="231"/>
    </location>
</feature>
<dbReference type="EMBL" id="SMFZ01000002">
    <property type="protein sequence ID" value="TCK20247.1"/>
    <property type="molecule type" value="Genomic_DNA"/>
</dbReference>
<organism evidence="10 11">
    <name type="scientific">Pseudonocardia endophytica</name>
    <dbReference type="NCBI Taxonomy" id="401976"/>
    <lineage>
        <taxon>Bacteria</taxon>
        <taxon>Bacillati</taxon>
        <taxon>Actinomycetota</taxon>
        <taxon>Actinomycetes</taxon>
        <taxon>Pseudonocardiales</taxon>
        <taxon>Pseudonocardiaceae</taxon>
        <taxon>Pseudonocardia</taxon>
    </lineage>
</organism>
<dbReference type="SUPFAM" id="SSF103481">
    <property type="entry name" value="Multidrug resistance efflux transporter EmrE"/>
    <property type="match status" value="2"/>
</dbReference>
<feature type="transmembrane region" description="Helical" evidence="8">
    <location>
        <begin position="105"/>
        <end position="122"/>
    </location>
</feature>
<feature type="transmembrane region" description="Helical" evidence="8">
    <location>
        <begin position="271"/>
        <end position="289"/>
    </location>
</feature>
<keyword evidence="6 8" id="KW-1133">Transmembrane helix</keyword>
<feature type="transmembrane region" description="Helical" evidence="8">
    <location>
        <begin position="180"/>
        <end position="200"/>
    </location>
</feature>
<sequence length="305" mass="32438">MRVDDDSLDRRGVALGVGAYAVWGLFPAFWALLSPASPPEVLAHRILWTAVLMSVVLTVLRGWRDLRTLGLRGWLNVAAAAVFIAVNWGVFIYSVSIGHVVEAALGYYMTPLVSVLLAVLVLREKVGPAPWVALALATAAIVVIAVGAGAAPWLSLVLAVTFGIYGLIKKTIPLPATASLTGEGIVLAPIAAAVVLAYQLSGSGTFVGLGPWHTLLMLAAAPVTALPLLLYGAAARRIPLATLGVLMYLNPTLQFLWGVLVVGEQMPTSRWIGFVLVWLALTVFTVDIVRRARRRAPVQPVRSTV</sequence>
<feature type="transmembrane region" description="Helical" evidence="8">
    <location>
        <begin position="45"/>
        <end position="63"/>
    </location>
</feature>
<feature type="transmembrane region" description="Helical" evidence="8">
    <location>
        <begin position="12"/>
        <end position="33"/>
    </location>
</feature>
<dbReference type="Pfam" id="PF00892">
    <property type="entry name" value="EamA"/>
    <property type="match status" value="1"/>
</dbReference>
<keyword evidence="3" id="KW-0813">Transport</keyword>
<dbReference type="AlphaFoldDB" id="A0A4R1HDW1"/>
<evidence type="ECO:0000256" key="1">
    <source>
        <dbReference type="ARBA" id="ARBA00004651"/>
    </source>
</evidence>
<evidence type="ECO:0000256" key="8">
    <source>
        <dbReference type="SAM" id="Phobius"/>
    </source>
</evidence>
<proteinExistence type="inferred from homology"/>
<dbReference type="NCBIfam" id="TIGR00688">
    <property type="entry name" value="rarD"/>
    <property type="match status" value="1"/>
</dbReference>
<keyword evidence="5 8" id="KW-0812">Transmembrane</keyword>
<evidence type="ECO:0000256" key="7">
    <source>
        <dbReference type="ARBA" id="ARBA00023136"/>
    </source>
</evidence>
<gene>
    <name evidence="10" type="ORF">EV378_4198</name>
</gene>